<reference evidence="1" key="1">
    <citation type="submission" date="2018-05" db="EMBL/GenBank/DDBJ databases">
        <authorList>
            <person name="Lanie J.A."/>
            <person name="Ng W.-L."/>
            <person name="Kazmierczak K.M."/>
            <person name="Andrzejewski T.M."/>
            <person name="Davidsen T.M."/>
            <person name="Wayne K.J."/>
            <person name="Tettelin H."/>
            <person name="Glass J.I."/>
            <person name="Rusch D."/>
            <person name="Podicherti R."/>
            <person name="Tsui H.-C.T."/>
            <person name="Winkler M.E."/>
        </authorList>
    </citation>
    <scope>NUCLEOTIDE SEQUENCE</scope>
</reference>
<proteinExistence type="predicted"/>
<dbReference type="AlphaFoldDB" id="A0A382C1R9"/>
<accession>A0A382C1R9</accession>
<protein>
    <submittedName>
        <fullName evidence="1">Uncharacterized protein</fullName>
    </submittedName>
</protein>
<dbReference type="EMBL" id="UINC01032404">
    <property type="protein sequence ID" value="SVB20008.1"/>
    <property type="molecule type" value="Genomic_DNA"/>
</dbReference>
<gene>
    <name evidence="1" type="ORF">METZ01_LOCUS172862</name>
</gene>
<sequence length="72" mass="8337">MLRKIIDHIEYQQTDEGWTARKVHDDGQSIMEHKITDDEIESIKAGNRPIWTILGLPKIVVNQEVLKENGEL</sequence>
<name>A0A382C1R9_9ZZZZ</name>
<evidence type="ECO:0000313" key="1">
    <source>
        <dbReference type="EMBL" id="SVB20008.1"/>
    </source>
</evidence>
<organism evidence="1">
    <name type="scientific">marine metagenome</name>
    <dbReference type="NCBI Taxonomy" id="408172"/>
    <lineage>
        <taxon>unclassified sequences</taxon>
        <taxon>metagenomes</taxon>
        <taxon>ecological metagenomes</taxon>
    </lineage>
</organism>